<accession>A0ABX0Y975</accession>
<reference evidence="2 3" key="1">
    <citation type="submission" date="2020-03" db="EMBL/GenBank/DDBJ databases">
        <authorList>
            <person name="Wang L."/>
            <person name="He N."/>
            <person name="Li Y."/>
            <person name="Fang Y."/>
            <person name="Zhang F."/>
        </authorList>
    </citation>
    <scope>NUCLEOTIDE SEQUENCE [LARGE SCALE GENOMIC DNA]</scope>
    <source>
        <strain evidence="3">hsmgli-8</strain>
    </source>
</reference>
<dbReference type="Pfam" id="PF20247">
    <property type="entry name" value="DUF6602"/>
    <property type="match status" value="1"/>
</dbReference>
<dbReference type="Proteomes" id="UP000746535">
    <property type="component" value="Unassembled WGS sequence"/>
</dbReference>
<feature type="domain" description="DUF6602" evidence="1">
    <location>
        <begin position="169"/>
        <end position="259"/>
    </location>
</feature>
<protein>
    <recommendedName>
        <fullName evidence="1">DUF6602 domain-containing protein</fullName>
    </recommendedName>
</protein>
<dbReference type="RefSeq" id="WP_168081502.1">
    <property type="nucleotide sequence ID" value="NZ_JAAVJI010000002.1"/>
</dbReference>
<keyword evidence="3" id="KW-1185">Reference proteome</keyword>
<organism evidence="2 3">
    <name type="scientific">Pseudomonas quercus</name>
    <dbReference type="NCBI Taxonomy" id="2722792"/>
    <lineage>
        <taxon>Bacteria</taxon>
        <taxon>Pseudomonadati</taxon>
        <taxon>Pseudomonadota</taxon>
        <taxon>Gammaproteobacteria</taxon>
        <taxon>Pseudomonadales</taxon>
        <taxon>Pseudomonadaceae</taxon>
        <taxon>Pseudomonas</taxon>
    </lineage>
</organism>
<name>A0ABX0Y975_9PSED</name>
<proteinExistence type="predicted"/>
<evidence type="ECO:0000259" key="1">
    <source>
        <dbReference type="Pfam" id="PF20247"/>
    </source>
</evidence>
<comment type="caution">
    <text evidence="2">The sequence shown here is derived from an EMBL/GenBank/DDBJ whole genome shotgun (WGS) entry which is preliminary data.</text>
</comment>
<sequence length="444" mass="50127">MKSVDIGKTYFVDEADWSDLQVFIVMSETQNTLGVCDLDGNWKDIPIEIKSRLKLHPTSLARDSKAFAQYKFVQDTASALIRQNEKIEIPKLIDLLHKDGRARLSTEVLTFVLKALVASNSFAVKSDTRMKVKEIYLILGKQREESEKRRMFAASIASELDDLSARIRLIISHSGTVGTYRENLLQNVLRKNLPERYHVATGFIYGCSRQLDVVIYDRLEYAPLFREGDLVVVPPNAVRAVIEVKTGLTANELRESLHLLSGVAVLDDSAPPIFKGVFAFESKLSEEALCQVIKEYYVADRFSEDCTADVIMKPFAHFTCACVLEKHFVYTRYSRNSENMVVPSMFTKKSNSGLKSQAAFFMQSLLAHLRYGGVKNNHLRHMDDMLGSDTISAYYCDLVDGEWGVYFLEANGALPEDETVEAMEELVGKVQGWLDGAPLSWRNE</sequence>
<gene>
    <name evidence="2" type="ORF">HBH25_03230</name>
</gene>
<dbReference type="CDD" id="cd21173">
    <property type="entry name" value="NucC-like"/>
    <property type="match status" value="1"/>
</dbReference>
<evidence type="ECO:0000313" key="3">
    <source>
        <dbReference type="Proteomes" id="UP000746535"/>
    </source>
</evidence>
<dbReference type="InterPro" id="IPR046537">
    <property type="entry name" value="DUF6602"/>
</dbReference>
<dbReference type="EMBL" id="JAAVJI010000002">
    <property type="protein sequence ID" value="NJO99877.1"/>
    <property type="molecule type" value="Genomic_DNA"/>
</dbReference>
<evidence type="ECO:0000313" key="2">
    <source>
        <dbReference type="EMBL" id="NJO99877.1"/>
    </source>
</evidence>